<gene>
    <name evidence="1" type="ORF">MKW98_020100</name>
</gene>
<sequence>MPPMENQVFRGSVMGIKMRTDNTPGVEQIVLQKNGCGTETQGSRNYRTGFSITDEKPASDCDLQHQLHQRAFP</sequence>
<dbReference type="Proteomes" id="UP001202328">
    <property type="component" value="Unassembled WGS sequence"/>
</dbReference>
<proteinExistence type="predicted"/>
<name>A0AAD4S2U6_9MAGN</name>
<comment type="caution">
    <text evidence="1">The sequence shown here is derived from an EMBL/GenBank/DDBJ whole genome shotgun (WGS) entry which is preliminary data.</text>
</comment>
<dbReference type="AlphaFoldDB" id="A0AAD4S2U6"/>
<reference evidence="1" key="1">
    <citation type="submission" date="2022-04" db="EMBL/GenBank/DDBJ databases">
        <title>A functionally conserved STORR gene fusion in Papaver species that diverged 16.8 million years ago.</title>
        <authorList>
            <person name="Catania T."/>
        </authorList>
    </citation>
    <scope>NUCLEOTIDE SEQUENCE</scope>
    <source>
        <strain evidence="1">S-188037</strain>
    </source>
</reference>
<keyword evidence="2" id="KW-1185">Reference proteome</keyword>
<evidence type="ECO:0000313" key="2">
    <source>
        <dbReference type="Proteomes" id="UP001202328"/>
    </source>
</evidence>
<protein>
    <submittedName>
        <fullName evidence="1">Uncharacterized protein</fullName>
    </submittedName>
</protein>
<evidence type="ECO:0000313" key="1">
    <source>
        <dbReference type="EMBL" id="KAI3852101.1"/>
    </source>
</evidence>
<organism evidence="1 2">
    <name type="scientific">Papaver atlanticum</name>
    <dbReference type="NCBI Taxonomy" id="357466"/>
    <lineage>
        <taxon>Eukaryota</taxon>
        <taxon>Viridiplantae</taxon>
        <taxon>Streptophyta</taxon>
        <taxon>Embryophyta</taxon>
        <taxon>Tracheophyta</taxon>
        <taxon>Spermatophyta</taxon>
        <taxon>Magnoliopsida</taxon>
        <taxon>Ranunculales</taxon>
        <taxon>Papaveraceae</taxon>
        <taxon>Papaveroideae</taxon>
        <taxon>Papaver</taxon>
    </lineage>
</organism>
<accession>A0AAD4S2U6</accession>
<dbReference type="EMBL" id="JAJJMB010015809">
    <property type="protein sequence ID" value="KAI3852101.1"/>
    <property type="molecule type" value="Genomic_DNA"/>
</dbReference>